<reference evidence="2" key="2">
    <citation type="journal article" date="2015" name="Fish Shellfish Immunol.">
        <title>Early steps in the European eel (Anguilla anguilla)-Vibrio vulnificus interaction in the gills: Role of the RtxA13 toxin.</title>
        <authorList>
            <person name="Callol A."/>
            <person name="Pajuelo D."/>
            <person name="Ebbesson L."/>
            <person name="Teles M."/>
            <person name="MacKenzie S."/>
            <person name="Amaro C."/>
        </authorList>
    </citation>
    <scope>NUCLEOTIDE SEQUENCE</scope>
</reference>
<evidence type="ECO:0000256" key="1">
    <source>
        <dbReference type="SAM" id="Phobius"/>
    </source>
</evidence>
<evidence type="ECO:0000313" key="2">
    <source>
        <dbReference type="EMBL" id="JAH61681.1"/>
    </source>
</evidence>
<feature type="transmembrane region" description="Helical" evidence="1">
    <location>
        <begin position="6"/>
        <end position="25"/>
    </location>
</feature>
<keyword evidence="1" id="KW-0472">Membrane</keyword>
<proteinExistence type="predicted"/>
<protein>
    <submittedName>
        <fullName evidence="2">Uncharacterized protein</fullName>
    </submittedName>
</protein>
<keyword evidence="1" id="KW-0812">Transmembrane</keyword>
<dbReference type="EMBL" id="GBXM01046896">
    <property type="protein sequence ID" value="JAH61681.1"/>
    <property type="molecule type" value="Transcribed_RNA"/>
</dbReference>
<organism evidence="2">
    <name type="scientific">Anguilla anguilla</name>
    <name type="common">European freshwater eel</name>
    <name type="synonym">Muraena anguilla</name>
    <dbReference type="NCBI Taxonomy" id="7936"/>
    <lineage>
        <taxon>Eukaryota</taxon>
        <taxon>Metazoa</taxon>
        <taxon>Chordata</taxon>
        <taxon>Craniata</taxon>
        <taxon>Vertebrata</taxon>
        <taxon>Euteleostomi</taxon>
        <taxon>Actinopterygii</taxon>
        <taxon>Neopterygii</taxon>
        <taxon>Teleostei</taxon>
        <taxon>Anguilliformes</taxon>
        <taxon>Anguillidae</taxon>
        <taxon>Anguilla</taxon>
    </lineage>
</organism>
<sequence length="39" mass="4963">MVFLHTFWFHHVGIFSALFIQYTHFRAPYLWDKRLHRRS</sequence>
<name>A0A0E9U750_ANGAN</name>
<dbReference type="AlphaFoldDB" id="A0A0E9U750"/>
<reference evidence="2" key="1">
    <citation type="submission" date="2014-11" db="EMBL/GenBank/DDBJ databases">
        <authorList>
            <person name="Amaro Gonzalez C."/>
        </authorList>
    </citation>
    <scope>NUCLEOTIDE SEQUENCE</scope>
</reference>
<keyword evidence="1" id="KW-1133">Transmembrane helix</keyword>
<accession>A0A0E9U750</accession>